<dbReference type="Proteomes" id="UP000031599">
    <property type="component" value="Unassembled WGS sequence"/>
</dbReference>
<organism evidence="2 3">
    <name type="scientific">Enhygromyxa salina</name>
    <dbReference type="NCBI Taxonomy" id="215803"/>
    <lineage>
        <taxon>Bacteria</taxon>
        <taxon>Pseudomonadati</taxon>
        <taxon>Myxococcota</taxon>
        <taxon>Polyangia</taxon>
        <taxon>Nannocystales</taxon>
        <taxon>Nannocystaceae</taxon>
        <taxon>Enhygromyxa</taxon>
    </lineage>
</organism>
<dbReference type="SUPFAM" id="SSF52113">
    <property type="entry name" value="BRCT domain"/>
    <property type="match status" value="2"/>
</dbReference>
<evidence type="ECO:0000313" key="3">
    <source>
        <dbReference type="Proteomes" id="UP000031599"/>
    </source>
</evidence>
<dbReference type="GO" id="GO:0016853">
    <property type="term" value="F:isomerase activity"/>
    <property type="evidence" value="ECO:0007669"/>
    <property type="project" value="UniProtKB-KW"/>
</dbReference>
<dbReference type="AlphaFoldDB" id="A0A0C1ZPB1"/>
<dbReference type="Pfam" id="PF00533">
    <property type="entry name" value="BRCT"/>
    <property type="match status" value="2"/>
</dbReference>
<dbReference type="InterPro" id="IPR001357">
    <property type="entry name" value="BRCT_dom"/>
</dbReference>
<dbReference type="SMART" id="SM00860">
    <property type="entry name" value="SMI1_KNR4"/>
    <property type="match status" value="1"/>
</dbReference>
<dbReference type="InterPro" id="IPR018958">
    <property type="entry name" value="Knr4/Smi1-like_dom"/>
</dbReference>
<gene>
    <name evidence="2" type="ORF">DB30_02735</name>
</gene>
<evidence type="ECO:0000313" key="2">
    <source>
        <dbReference type="EMBL" id="KIG19454.1"/>
    </source>
</evidence>
<dbReference type="PROSITE" id="PS50172">
    <property type="entry name" value="BRCT"/>
    <property type="match status" value="2"/>
</dbReference>
<comment type="caution">
    <text evidence="2">The sequence shown here is derived from an EMBL/GenBank/DDBJ whole genome shotgun (WGS) entry which is preliminary data.</text>
</comment>
<keyword evidence="2" id="KW-0413">Isomerase</keyword>
<feature type="domain" description="BRCT" evidence="1">
    <location>
        <begin position="13"/>
        <end position="89"/>
    </location>
</feature>
<feature type="domain" description="BRCT" evidence="1">
    <location>
        <begin position="107"/>
        <end position="187"/>
    </location>
</feature>
<dbReference type="CDD" id="cd17748">
    <property type="entry name" value="BRCT_DNA_ligase_like"/>
    <property type="match status" value="2"/>
</dbReference>
<reference evidence="2 3" key="1">
    <citation type="submission" date="2014-12" db="EMBL/GenBank/DDBJ databases">
        <title>Genome assembly of Enhygromyxa salina DSM 15201.</title>
        <authorList>
            <person name="Sharma G."/>
            <person name="Subramanian S."/>
        </authorList>
    </citation>
    <scope>NUCLEOTIDE SEQUENCE [LARGE SCALE GENOMIC DNA]</scope>
    <source>
        <strain evidence="2 3">DSM 15201</strain>
    </source>
</reference>
<evidence type="ECO:0000259" key="1">
    <source>
        <dbReference type="PROSITE" id="PS50172"/>
    </source>
</evidence>
<name>A0A0C1ZPB1_9BACT</name>
<dbReference type="Gene3D" id="3.40.50.10190">
    <property type="entry name" value="BRCT domain"/>
    <property type="match status" value="2"/>
</dbReference>
<dbReference type="InterPro" id="IPR036420">
    <property type="entry name" value="BRCT_dom_sf"/>
</dbReference>
<protein>
    <submittedName>
        <fullName evidence="2">DNA topoisomerase I</fullName>
    </submittedName>
</protein>
<dbReference type="SMART" id="SM00292">
    <property type="entry name" value="BRCT"/>
    <property type="match status" value="2"/>
</dbReference>
<sequence>MATKKQAKSSASTTVPQVNGKTVVVTGKLSKVKRADAEAKLTALGAKVTGSVSKSTDILFVGDKPGSKLAKAESLGVQVLDEDALMAAISTVAATATPKPAPNVQTSAIAELAGKKVAVTGTLSLMTRAEAKAHILAAGAIPTGSVSKATDLLILGANAGSKLRTAKQLGIKTLNEDQFLRLIQDDRAPEQAKLIGALSDFLPRYQQMLAALEAHPDVRILVNHVAPPASEADIRAVHKHLGAELDPAILNFHRQCDGLSLMWVTTDNPNGDSNNTRFNDYHPGDGAINIFPLKKTFIEADWNDIHYFDFMKDHADDQEFAGKSYQLWDFSKSLRVFDEFNIYNMAGFVMIAAEGEPLNPPVSIGDDHGACWTDARLTDFESYMETVLATYGSIAARRRILLEYAGHQKKPLRLDQRHWQAQPTELAKVLDEVRERQN</sequence>
<accession>A0A0C1ZPB1</accession>
<dbReference type="EMBL" id="JMCC02000002">
    <property type="protein sequence ID" value="KIG19454.1"/>
    <property type="molecule type" value="Genomic_DNA"/>
</dbReference>
<proteinExistence type="predicted"/>